<feature type="transmembrane region" description="Helical" evidence="1">
    <location>
        <begin position="52"/>
        <end position="74"/>
    </location>
</feature>
<evidence type="ECO:0000313" key="2">
    <source>
        <dbReference type="EMBL" id="KAJ8904386.1"/>
    </source>
</evidence>
<dbReference type="AlphaFoldDB" id="A0AAV8UPE8"/>
<dbReference type="Proteomes" id="UP001157974">
    <property type="component" value="Unassembled WGS sequence"/>
</dbReference>
<feature type="transmembrane region" description="Helical" evidence="1">
    <location>
        <begin position="129"/>
        <end position="148"/>
    </location>
</feature>
<name>A0AAV8UPE8_9RHOD</name>
<feature type="transmembrane region" description="Helical" evidence="1">
    <location>
        <begin position="160"/>
        <end position="177"/>
    </location>
</feature>
<dbReference type="PANTHER" id="PTHR34989:SF1">
    <property type="entry name" value="PROTEIN HDED"/>
    <property type="match status" value="1"/>
</dbReference>
<dbReference type="GO" id="GO:0005886">
    <property type="term" value="C:plasma membrane"/>
    <property type="evidence" value="ECO:0007669"/>
    <property type="project" value="TreeGrafter"/>
</dbReference>
<evidence type="ECO:0008006" key="4">
    <source>
        <dbReference type="Google" id="ProtNLM"/>
    </source>
</evidence>
<dbReference type="InterPro" id="IPR005325">
    <property type="entry name" value="DUF308_memb"/>
</dbReference>
<comment type="caution">
    <text evidence="2">The sequence shown here is derived from an EMBL/GenBank/DDBJ whole genome shotgun (WGS) entry which is preliminary data.</text>
</comment>
<dbReference type="Pfam" id="PF03729">
    <property type="entry name" value="DUF308"/>
    <property type="match status" value="2"/>
</dbReference>
<dbReference type="PANTHER" id="PTHR34989">
    <property type="entry name" value="PROTEIN HDED"/>
    <property type="match status" value="1"/>
</dbReference>
<accession>A0AAV8UPE8</accession>
<proteinExistence type="predicted"/>
<protein>
    <recommendedName>
        <fullName evidence="4">HdeD family acid-resistance protein</fullName>
    </recommendedName>
</protein>
<evidence type="ECO:0000313" key="3">
    <source>
        <dbReference type="Proteomes" id="UP001157974"/>
    </source>
</evidence>
<feature type="transmembrane region" description="Helical" evidence="1">
    <location>
        <begin position="103"/>
        <end position="123"/>
    </location>
</feature>
<keyword evidence="1" id="KW-0812">Transmembrane</keyword>
<evidence type="ECO:0000256" key="1">
    <source>
        <dbReference type="SAM" id="Phobius"/>
    </source>
</evidence>
<keyword evidence="1" id="KW-0472">Membrane</keyword>
<sequence length="247" mass="26826">MDSEWSESSSLLQGPLRWGDSVGIQEQNWRVSAAQGAVCIGFGSLALFLPGITLAFATYLFAIFAITLGIGEVVDSIRGSFFRPNRNGDQSSSEVVLEPWRRWLLFLLGLLHLLIGIGGLMWPGVTANFMLNVVAAWAVLIGCTEVLVGCNARDSIGWGNIINGFVMVILGAFLYAVSPAEGILALIWAFGVLGLIGGFSLLLSAVWTRRRELQELNSSSQSLQSEESEGIDRLSQRDQSAVRNIYV</sequence>
<reference evidence="2 3" key="1">
    <citation type="journal article" date="2023" name="Nat. Commun.">
        <title>Origin of minicircular mitochondrial genomes in red algae.</title>
        <authorList>
            <person name="Lee Y."/>
            <person name="Cho C.H."/>
            <person name="Lee Y.M."/>
            <person name="Park S.I."/>
            <person name="Yang J.H."/>
            <person name="West J.A."/>
            <person name="Bhattacharya D."/>
            <person name="Yoon H.S."/>
        </authorList>
    </citation>
    <scope>NUCLEOTIDE SEQUENCE [LARGE SCALE GENOMIC DNA]</scope>
    <source>
        <strain evidence="2 3">CCMP1338</strain>
        <tissue evidence="2">Whole cell</tissue>
    </source>
</reference>
<dbReference type="InterPro" id="IPR052712">
    <property type="entry name" value="Acid_resist_chaperone_HdeD"/>
</dbReference>
<organism evidence="2 3">
    <name type="scientific">Rhodosorus marinus</name>
    <dbReference type="NCBI Taxonomy" id="101924"/>
    <lineage>
        <taxon>Eukaryota</taxon>
        <taxon>Rhodophyta</taxon>
        <taxon>Stylonematophyceae</taxon>
        <taxon>Stylonematales</taxon>
        <taxon>Stylonemataceae</taxon>
        <taxon>Rhodosorus</taxon>
    </lineage>
</organism>
<keyword evidence="3" id="KW-1185">Reference proteome</keyword>
<keyword evidence="1" id="KW-1133">Transmembrane helix</keyword>
<gene>
    <name evidence="2" type="ORF">NDN08_000905</name>
</gene>
<dbReference type="EMBL" id="JAMWBK010000006">
    <property type="protein sequence ID" value="KAJ8904386.1"/>
    <property type="molecule type" value="Genomic_DNA"/>
</dbReference>
<feature type="transmembrane region" description="Helical" evidence="1">
    <location>
        <begin position="183"/>
        <end position="207"/>
    </location>
</feature>